<dbReference type="InterPro" id="IPR004111">
    <property type="entry name" value="Repressor_TetR_C"/>
</dbReference>
<dbReference type="GO" id="GO:0000976">
    <property type="term" value="F:transcription cis-regulatory region binding"/>
    <property type="evidence" value="ECO:0007669"/>
    <property type="project" value="TreeGrafter"/>
</dbReference>
<dbReference type="SUPFAM" id="SSF48498">
    <property type="entry name" value="Tetracyclin repressor-like, C-terminal domain"/>
    <property type="match status" value="1"/>
</dbReference>
<dbReference type="PANTHER" id="PTHR30055">
    <property type="entry name" value="HTH-TYPE TRANSCRIPTIONAL REGULATOR RUTR"/>
    <property type="match status" value="1"/>
</dbReference>
<dbReference type="Pfam" id="PF02909">
    <property type="entry name" value="TetR_C_1"/>
    <property type="match status" value="1"/>
</dbReference>
<dbReference type="OrthoDB" id="329481at2"/>
<dbReference type="RefSeq" id="WP_133980887.1">
    <property type="nucleotide sequence ID" value="NZ_SOCE01000001.1"/>
</dbReference>
<gene>
    <name evidence="6" type="ORF">EV138_4692</name>
</gene>
<dbReference type="Proteomes" id="UP000295151">
    <property type="component" value="Unassembled WGS sequence"/>
</dbReference>
<dbReference type="InterPro" id="IPR050109">
    <property type="entry name" value="HTH-type_TetR-like_transc_reg"/>
</dbReference>
<evidence type="ECO:0000259" key="5">
    <source>
        <dbReference type="Pfam" id="PF02909"/>
    </source>
</evidence>
<evidence type="ECO:0000259" key="4">
    <source>
        <dbReference type="Pfam" id="PF00440"/>
    </source>
</evidence>
<evidence type="ECO:0000256" key="3">
    <source>
        <dbReference type="ARBA" id="ARBA00023163"/>
    </source>
</evidence>
<sequence>MDKTAEGLPRALQLMWGIEGPARPGPKPTLHISDIGAAGVRIADAAGLGAVSMAKVAAEVGFTTMSLYRYVDSKDELYTVMIDEAFGVPGPIAPELGWRAGITQWAMLVREAIHRHPWILQVPLFEPPLSPKQFEWMEAGLRVFEGTPLSAGEKLSSMVLVNIYVRGAAQLTAEMFARPDRTREENDQLYGRRLMMLATLERFPMIAATVAAGIERADSGDDPDDFKFGLTAVLDGIQALIDRSAART</sequence>
<dbReference type="AlphaFoldDB" id="A0A4R7TFS0"/>
<reference evidence="6 7" key="1">
    <citation type="submission" date="2019-03" db="EMBL/GenBank/DDBJ databases">
        <title>Genomic Encyclopedia of Type Strains, Phase III (KMG-III): the genomes of soil and plant-associated and newly described type strains.</title>
        <authorList>
            <person name="Whitman W."/>
        </authorList>
    </citation>
    <scope>NUCLEOTIDE SEQUENCE [LARGE SCALE GENOMIC DNA]</scope>
    <source>
        <strain evidence="6 7">VKM Ac-2575</strain>
    </source>
</reference>
<dbReference type="GO" id="GO:0003700">
    <property type="term" value="F:DNA-binding transcription factor activity"/>
    <property type="evidence" value="ECO:0007669"/>
    <property type="project" value="TreeGrafter"/>
</dbReference>
<dbReference type="InterPro" id="IPR009057">
    <property type="entry name" value="Homeodomain-like_sf"/>
</dbReference>
<keyword evidence="1" id="KW-0805">Transcription regulation</keyword>
<keyword evidence="3" id="KW-0804">Transcription</keyword>
<dbReference type="InterPro" id="IPR001647">
    <property type="entry name" value="HTH_TetR"/>
</dbReference>
<evidence type="ECO:0000313" key="6">
    <source>
        <dbReference type="EMBL" id="TDU91091.1"/>
    </source>
</evidence>
<dbReference type="Gene3D" id="1.10.10.60">
    <property type="entry name" value="Homeodomain-like"/>
    <property type="match status" value="1"/>
</dbReference>
<dbReference type="Gene3D" id="1.10.357.10">
    <property type="entry name" value="Tetracycline Repressor, domain 2"/>
    <property type="match status" value="1"/>
</dbReference>
<protein>
    <submittedName>
        <fullName evidence="6">TetR family transcriptional regulator</fullName>
    </submittedName>
</protein>
<name>A0A4R7TFS0_9ACTN</name>
<evidence type="ECO:0000256" key="1">
    <source>
        <dbReference type="ARBA" id="ARBA00023015"/>
    </source>
</evidence>
<comment type="caution">
    <text evidence="6">The sequence shown here is derived from an EMBL/GenBank/DDBJ whole genome shotgun (WGS) entry which is preliminary data.</text>
</comment>
<dbReference type="InterPro" id="IPR036271">
    <property type="entry name" value="Tet_transcr_reg_TetR-rel_C_sf"/>
</dbReference>
<proteinExistence type="predicted"/>
<dbReference type="EMBL" id="SOCE01000001">
    <property type="protein sequence ID" value="TDU91091.1"/>
    <property type="molecule type" value="Genomic_DNA"/>
</dbReference>
<organism evidence="6 7">
    <name type="scientific">Kribbella voronezhensis</name>
    <dbReference type="NCBI Taxonomy" id="2512212"/>
    <lineage>
        <taxon>Bacteria</taxon>
        <taxon>Bacillati</taxon>
        <taxon>Actinomycetota</taxon>
        <taxon>Actinomycetes</taxon>
        <taxon>Propionibacteriales</taxon>
        <taxon>Kribbellaceae</taxon>
        <taxon>Kribbella</taxon>
    </lineage>
</organism>
<evidence type="ECO:0000256" key="2">
    <source>
        <dbReference type="ARBA" id="ARBA00023125"/>
    </source>
</evidence>
<dbReference type="Pfam" id="PF00440">
    <property type="entry name" value="TetR_N"/>
    <property type="match status" value="1"/>
</dbReference>
<keyword evidence="7" id="KW-1185">Reference proteome</keyword>
<accession>A0A4R7TFS0</accession>
<keyword evidence="2" id="KW-0238">DNA-binding</keyword>
<feature type="domain" description="HTH tetR-type" evidence="4">
    <location>
        <begin position="37"/>
        <end position="78"/>
    </location>
</feature>
<evidence type="ECO:0000313" key="7">
    <source>
        <dbReference type="Proteomes" id="UP000295151"/>
    </source>
</evidence>
<dbReference type="GO" id="GO:0045892">
    <property type="term" value="P:negative regulation of DNA-templated transcription"/>
    <property type="evidence" value="ECO:0007669"/>
    <property type="project" value="InterPro"/>
</dbReference>
<dbReference type="SUPFAM" id="SSF46689">
    <property type="entry name" value="Homeodomain-like"/>
    <property type="match status" value="1"/>
</dbReference>
<dbReference type="PANTHER" id="PTHR30055:SF151">
    <property type="entry name" value="TRANSCRIPTIONAL REGULATORY PROTEIN"/>
    <property type="match status" value="1"/>
</dbReference>
<feature type="domain" description="Tetracycline repressor TetR C-terminal" evidence="5">
    <location>
        <begin position="94"/>
        <end position="240"/>
    </location>
</feature>